<evidence type="ECO:0000256" key="6">
    <source>
        <dbReference type="ARBA" id="ARBA00022692"/>
    </source>
</evidence>
<dbReference type="SUPFAM" id="SSF47384">
    <property type="entry name" value="Homodimeric domain of signal transducing histidine kinase"/>
    <property type="match status" value="1"/>
</dbReference>
<feature type="domain" description="HAMP" evidence="14">
    <location>
        <begin position="41"/>
        <end position="94"/>
    </location>
</feature>
<dbReference type="InterPro" id="IPR036890">
    <property type="entry name" value="HATPase_C_sf"/>
</dbReference>
<comment type="subcellular location">
    <subcellularLocation>
        <location evidence="2">Cell membrane</location>
    </subcellularLocation>
</comment>
<accession>A0ABR7LLY1</accession>
<dbReference type="InterPro" id="IPR003660">
    <property type="entry name" value="HAMP_dom"/>
</dbReference>
<organism evidence="15 16">
    <name type="scientific">Actinomadura alba</name>
    <dbReference type="NCBI Taxonomy" id="406431"/>
    <lineage>
        <taxon>Bacteria</taxon>
        <taxon>Bacillati</taxon>
        <taxon>Actinomycetota</taxon>
        <taxon>Actinomycetes</taxon>
        <taxon>Streptosporangiales</taxon>
        <taxon>Thermomonosporaceae</taxon>
        <taxon>Actinomadura</taxon>
    </lineage>
</organism>
<dbReference type="GO" id="GO:0016301">
    <property type="term" value="F:kinase activity"/>
    <property type="evidence" value="ECO:0007669"/>
    <property type="project" value="UniProtKB-KW"/>
</dbReference>
<comment type="catalytic activity">
    <reaction evidence="1">
        <text>ATP + protein L-histidine = ADP + protein N-phospho-L-histidine.</text>
        <dbReference type="EC" id="2.7.13.3"/>
    </reaction>
</comment>
<dbReference type="InterPro" id="IPR003661">
    <property type="entry name" value="HisK_dim/P_dom"/>
</dbReference>
<dbReference type="Pfam" id="PF02518">
    <property type="entry name" value="HATPase_c"/>
    <property type="match status" value="1"/>
</dbReference>
<keyword evidence="7 15" id="KW-0418">Kinase</keyword>
<dbReference type="InterPro" id="IPR005467">
    <property type="entry name" value="His_kinase_dom"/>
</dbReference>
<feature type="domain" description="Histidine kinase" evidence="13">
    <location>
        <begin position="102"/>
        <end position="308"/>
    </location>
</feature>
<dbReference type="SUPFAM" id="SSF55874">
    <property type="entry name" value="ATPase domain of HSP90 chaperone/DNA topoisomerase II/histidine kinase"/>
    <property type="match status" value="1"/>
</dbReference>
<dbReference type="CDD" id="cd00082">
    <property type="entry name" value="HisKA"/>
    <property type="match status" value="1"/>
</dbReference>
<proteinExistence type="predicted"/>
<dbReference type="Gene3D" id="1.10.287.130">
    <property type="match status" value="1"/>
</dbReference>
<comment type="caution">
    <text evidence="15">The sequence shown here is derived from an EMBL/GenBank/DDBJ whole genome shotgun (WGS) entry which is preliminary data.</text>
</comment>
<dbReference type="SMART" id="SM00304">
    <property type="entry name" value="HAMP"/>
    <property type="match status" value="1"/>
</dbReference>
<dbReference type="EC" id="2.7.13.3" evidence="3"/>
<dbReference type="InterPro" id="IPR036097">
    <property type="entry name" value="HisK_dim/P_sf"/>
</dbReference>
<evidence type="ECO:0000256" key="11">
    <source>
        <dbReference type="SAM" id="Coils"/>
    </source>
</evidence>
<evidence type="ECO:0000256" key="1">
    <source>
        <dbReference type="ARBA" id="ARBA00000085"/>
    </source>
</evidence>
<keyword evidence="4" id="KW-0597">Phosphoprotein</keyword>
<dbReference type="SMART" id="SM00388">
    <property type="entry name" value="HisKA"/>
    <property type="match status" value="1"/>
</dbReference>
<evidence type="ECO:0000313" key="15">
    <source>
        <dbReference type="EMBL" id="MBC6465833.1"/>
    </source>
</evidence>
<sequence>MTLTVARPVPGYGSPTLLLLLAGGSVLITAMTAVGAYRVVGRTLAPVDAIRSEFAEITATGLGRRVPVPKNRDEIRSLAETVNDTLDRLESAYEQLRRFTSDASHDLRSPITAMRAQLEEALMYPEDRDWPQTTRAVLEGVDRLQAVVTDLLTLARLDAGEPPRPVSADLAELVAAELDRYPRKVEIVRALSGGVVVECDRLRLGRLLANLLDNAERHAKSRITATVLAERGTAVLEVLDDGDGVPADMRDVVFQRFARLEASRNRDCGGTGLGLAIARQIAEAHGGTLTIEESERGARFVLRLPRSETPVS</sequence>
<dbReference type="CDD" id="cd00075">
    <property type="entry name" value="HATPase"/>
    <property type="match status" value="1"/>
</dbReference>
<keyword evidence="5" id="KW-0808">Transferase</keyword>
<protein>
    <recommendedName>
        <fullName evidence="3">histidine kinase</fullName>
        <ecNumber evidence="3">2.7.13.3</ecNumber>
    </recommendedName>
</protein>
<evidence type="ECO:0000313" key="16">
    <source>
        <dbReference type="Proteomes" id="UP000805614"/>
    </source>
</evidence>
<dbReference type="PANTHER" id="PTHR45436:SF5">
    <property type="entry name" value="SENSOR HISTIDINE KINASE TRCS"/>
    <property type="match status" value="1"/>
</dbReference>
<name>A0ABR7LLY1_9ACTN</name>
<feature type="coiled-coil region" evidence="11">
    <location>
        <begin position="72"/>
        <end position="99"/>
    </location>
</feature>
<dbReference type="PANTHER" id="PTHR45436">
    <property type="entry name" value="SENSOR HISTIDINE KINASE YKOH"/>
    <property type="match status" value="1"/>
</dbReference>
<dbReference type="Pfam" id="PF00512">
    <property type="entry name" value="HisKA"/>
    <property type="match status" value="1"/>
</dbReference>
<dbReference type="InterPro" id="IPR050428">
    <property type="entry name" value="TCS_sensor_his_kinase"/>
</dbReference>
<evidence type="ECO:0000259" key="13">
    <source>
        <dbReference type="PROSITE" id="PS50109"/>
    </source>
</evidence>
<keyword evidence="8 12" id="KW-1133">Transmembrane helix</keyword>
<keyword evidence="6 12" id="KW-0812">Transmembrane</keyword>
<dbReference type="PROSITE" id="PS50885">
    <property type="entry name" value="HAMP"/>
    <property type="match status" value="1"/>
</dbReference>
<evidence type="ECO:0000259" key="14">
    <source>
        <dbReference type="PROSITE" id="PS50885"/>
    </source>
</evidence>
<feature type="transmembrane region" description="Helical" evidence="12">
    <location>
        <begin position="17"/>
        <end position="37"/>
    </location>
</feature>
<evidence type="ECO:0000256" key="3">
    <source>
        <dbReference type="ARBA" id="ARBA00012438"/>
    </source>
</evidence>
<keyword evidence="16" id="KW-1185">Reference proteome</keyword>
<dbReference type="PROSITE" id="PS50109">
    <property type="entry name" value="HIS_KIN"/>
    <property type="match status" value="1"/>
</dbReference>
<evidence type="ECO:0000256" key="8">
    <source>
        <dbReference type="ARBA" id="ARBA00022989"/>
    </source>
</evidence>
<dbReference type="PRINTS" id="PR00344">
    <property type="entry name" value="BCTRLSENSOR"/>
</dbReference>
<dbReference type="Gene3D" id="3.30.565.10">
    <property type="entry name" value="Histidine kinase-like ATPase, C-terminal domain"/>
    <property type="match status" value="1"/>
</dbReference>
<evidence type="ECO:0000256" key="12">
    <source>
        <dbReference type="SAM" id="Phobius"/>
    </source>
</evidence>
<evidence type="ECO:0000256" key="9">
    <source>
        <dbReference type="ARBA" id="ARBA00023012"/>
    </source>
</evidence>
<reference evidence="15 16" key="1">
    <citation type="submission" date="2020-06" db="EMBL/GenBank/DDBJ databases">
        <title>Actinomadura xiongansis sp. nov., isolated from soil of Baiyangdian.</title>
        <authorList>
            <person name="Zhang X."/>
        </authorList>
    </citation>
    <scope>NUCLEOTIDE SEQUENCE [LARGE SCALE GENOMIC DNA]</scope>
    <source>
        <strain evidence="15 16">HBUM206468</strain>
    </source>
</reference>
<evidence type="ECO:0000256" key="5">
    <source>
        <dbReference type="ARBA" id="ARBA00022679"/>
    </source>
</evidence>
<dbReference type="Proteomes" id="UP000805614">
    <property type="component" value="Unassembled WGS sequence"/>
</dbReference>
<evidence type="ECO:0000256" key="4">
    <source>
        <dbReference type="ARBA" id="ARBA00022553"/>
    </source>
</evidence>
<evidence type="ECO:0000256" key="2">
    <source>
        <dbReference type="ARBA" id="ARBA00004236"/>
    </source>
</evidence>
<dbReference type="Pfam" id="PF00672">
    <property type="entry name" value="HAMP"/>
    <property type="match status" value="1"/>
</dbReference>
<keyword evidence="11" id="KW-0175">Coiled coil</keyword>
<evidence type="ECO:0000256" key="7">
    <source>
        <dbReference type="ARBA" id="ARBA00022777"/>
    </source>
</evidence>
<dbReference type="SMART" id="SM00387">
    <property type="entry name" value="HATPase_c"/>
    <property type="match status" value="1"/>
</dbReference>
<dbReference type="InterPro" id="IPR004358">
    <property type="entry name" value="Sig_transdc_His_kin-like_C"/>
</dbReference>
<evidence type="ECO:0000256" key="10">
    <source>
        <dbReference type="ARBA" id="ARBA00023136"/>
    </source>
</evidence>
<keyword evidence="10 12" id="KW-0472">Membrane</keyword>
<dbReference type="InterPro" id="IPR003594">
    <property type="entry name" value="HATPase_dom"/>
</dbReference>
<dbReference type="RefSeq" id="WP_187242859.1">
    <property type="nucleotide sequence ID" value="NZ_BAAAOK010000028.1"/>
</dbReference>
<gene>
    <name evidence="15" type="ORF">HKK74_10035</name>
</gene>
<keyword evidence="9" id="KW-0902">Two-component regulatory system</keyword>
<dbReference type="EMBL" id="JABVEC010000006">
    <property type="protein sequence ID" value="MBC6465833.1"/>
    <property type="molecule type" value="Genomic_DNA"/>
</dbReference>